<dbReference type="EMBL" id="BPPX01000012">
    <property type="protein sequence ID" value="GJC83499.1"/>
    <property type="molecule type" value="Genomic_DNA"/>
</dbReference>
<keyword evidence="5" id="KW-0808">Transferase</keyword>
<dbReference type="Gene3D" id="3.40.50.2300">
    <property type="match status" value="1"/>
</dbReference>
<gene>
    <name evidence="5" type="ORF">ColLi_06337</name>
</gene>
<keyword evidence="6" id="KW-1185">Reference proteome</keyword>
<dbReference type="SMART" id="SM00448">
    <property type="entry name" value="REC"/>
    <property type="match status" value="1"/>
</dbReference>
<dbReference type="InterPro" id="IPR011006">
    <property type="entry name" value="CheY-like_superfamily"/>
</dbReference>
<dbReference type="Pfam" id="PF00072">
    <property type="entry name" value="Response_reg"/>
    <property type="match status" value="1"/>
</dbReference>
<feature type="region of interest" description="Disordered" evidence="3">
    <location>
        <begin position="28"/>
        <end position="52"/>
    </location>
</feature>
<name>A0AA37LSR4_9PEZI</name>
<evidence type="ECO:0000313" key="6">
    <source>
        <dbReference type="Proteomes" id="UP001055172"/>
    </source>
</evidence>
<dbReference type="Proteomes" id="UP001055172">
    <property type="component" value="Unassembled WGS sequence"/>
</dbReference>
<dbReference type="AlphaFoldDB" id="A0AA37LSR4"/>
<dbReference type="InterPro" id="IPR001789">
    <property type="entry name" value="Sig_transdc_resp-reg_receiver"/>
</dbReference>
<dbReference type="GO" id="GO:0000160">
    <property type="term" value="P:phosphorelay signal transduction system"/>
    <property type="evidence" value="ECO:0007669"/>
    <property type="project" value="InterPro"/>
</dbReference>
<keyword evidence="1 2" id="KW-0597">Phosphoprotein</keyword>
<evidence type="ECO:0000256" key="2">
    <source>
        <dbReference type="PROSITE-ProRule" id="PRU00169"/>
    </source>
</evidence>
<comment type="caution">
    <text evidence="5">The sequence shown here is derived from an EMBL/GenBank/DDBJ whole genome shotgun (WGS) entry which is preliminary data.</text>
</comment>
<reference evidence="5 6" key="1">
    <citation type="submission" date="2021-07" db="EMBL/GenBank/DDBJ databases">
        <title>Genome data of Colletotrichum spaethianum.</title>
        <authorList>
            <person name="Utami Y.D."/>
            <person name="Hiruma K."/>
        </authorList>
    </citation>
    <scope>NUCLEOTIDE SEQUENCE [LARGE SCALE GENOMIC DNA]</scope>
    <source>
        <strain evidence="5 6">MAFF 242679</strain>
    </source>
</reference>
<proteinExistence type="predicted"/>
<accession>A0AA37LSR4</accession>
<evidence type="ECO:0000313" key="5">
    <source>
        <dbReference type="EMBL" id="GJC83499.1"/>
    </source>
</evidence>
<protein>
    <submittedName>
        <fullName evidence="5">Hybrid signal transduction histidine kinase A</fullName>
    </submittedName>
</protein>
<feature type="modified residue" description="4-aspartylphosphate" evidence="2">
    <location>
        <position position="167"/>
    </location>
</feature>
<sequence>MADTVSSCGPRKLAKVFSHCLQRAADLEKNDGKSRVPAGSLSTNQKQAQEVERVGTPLHQDANPSELVPAMSAQPLIKPLGALALSPALNGGQPVIVEQKHVTLHVLLVDDNQINLKLLVMFMKKCGFSYEQAENGQEALDKFVAASSASTPASASKRRQFDFVLMDISMPVMNGFEATKRIREYEREHKLQATTVVALTGLASSDARRDAESSGFDVFLPKPVRFAELQKLLTAS</sequence>
<evidence type="ECO:0000256" key="3">
    <source>
        <dbReference type="SAM" id="MobiDB-lite"/>
    </source>
</evidence>
<evidence type="ECO:0000256" key="1">
    <source>
        <dbReference type="ARBA" id="ARBA00022553"/>
    </source>
</evidence>
<keyword evidence="5" id="KW-0418">Kinase</keyword>
<evidence type="ECO:0000259" key="4">
    <source>
        <dbReference type="PROSITE" id="PS50110"/>
    </source>
</evidence>
<dbReference type="GO" id="GO:0016301">
    <property type="term" value="F:kinase activity"/>
    <property type="evidence" value="ECO:0007669"/>
    <property type="project" value="UniProtKB-KW"/>
</dbReference>
<dbReference type="SUPFAM" id="SSF52172">
    <property type="entry name" value="CheY-like"/>
    <property type="match status" value="1"/>
</dbReference>
<dbReference type="PROSITE" id="PS50110">
    <property type="entry name" value="RESPONSE_REGULATORY"/>
    <property type="match status" value="1"/>
</dbReference>
<dbReference type="InterPro" id="IPR050956">
    <property type="entry name" value="2C_system_His_kinase"/>
</dbReference>
<dbReference type="PANTHER" id="PTHR43719">
    <property type="entry name" value="TWO-COMPONENT HISTIDINE KINASE"/>
    <property type="match status" value="1"/>
</dbReference>
<organism evidence="5 6">
    <name type="scientific">Colletotrichum liriopes</name>
    <dbReference type="NCBI Taxonomy" id="708192"/>
    <lineage>
        <taxon>Eukaryota</taxon>
        <taxon>Fungi</taxon>
        <taxon>Dikarya</taxon>
        <taxon>Ascomycota</taxon>
        <taxon>Pezizomycotina</taxon>
        <taxon>Sordariomycetes</taxon>
        <taxon>Hypocreomycetidae</taxon>
        <taxon>Glomerellales</taxon>
        <taxon>Glomerellaceae</taxon>
        <taxon>Colletotrichum</taxon>
        <taxon>Colletotrichum spaethianum species complex</taxon>
    </lineage>
</organism>
<feature type="domain" description="Response regulatory" evidence="4">
    <location>
        <begin position="105"/>
        <end position="236"/>
    </location>
</feature>
<dbReference type="CDD" id="cd17546">
    <property type="entry name" value="REC_hyHK_CKI1_RcsC-like"/>
    <property type="match status" value="1"/>
</dbReference>
<dbReference type="PANTHER" id="PTHR43719:SF28">
    <property type="entry name" value="PEROXIDE STRESS-ACTIVATED HISTIDINE KINASE MAK1-RELATED"/>
    <property type="match status" value="1"/>
</dbReference>